<keyword evidence="5 8" id="KW-0472">Membrane</keyword>
<evidence type="ECO:0000256" key="2">
    <source>
        <dbReference type="ARBA" id="ARBA00022692"/>
    </source>
</evidence>
<protein>
    <recommendedName>
        <fullName evidence="7">Cell wall polymerase</fullName>
    </recommendedName>
    <alternativeName>
        <fullName evidence="6">Peptidoglycan polymerase</fullName>
    </alternativeName>
</protein>
<dbReference type="AlphaFoldDB" id="A0A9X8CY95"/>
<comment type="subcellular location">
    <subcellularLocation>
        <location evidence="1">Membrane</location>
        <topology evidence="1">Multi-pass membrane protein</topology>
    </subcellularLocation>
</comment>
<evidence type="ECO:0000256" key="4">
    <source>
        <dbReference type="ARBA" id="ARBA00022989"/>
    </source>
</evidence>
<dbReference type="InterPro" id="IPR001182">
    <property type="entry name" value="FtsW/RodA"/>
</dbReference>
<evidence type="ECO:0000256" key="6">
    <source>
        <dbReference type="ARBA" id="ARBA00032370"/>
    </source>
</evidence>
<dbReference type="GO" id="GO:0015648">
    <property type="term" value="F:lipid-linked peptidoglycan transporter activity"/>
    <property type="evidence" value="ECO:0007669"/>
    <property type="project" value="TreeGrafter"/>
</dbReference>
<feature type="transmembrane region" description="Helical" evidence="8">
    <location>
        <begin position="36"/>
        <end position="61"/>
    </location>
</feature>
<organism evidence="9 10">
    <name type="scientific">Acidovorax cavernicola</name>
    <dbReference type="NCBI Taxonomy" id="1675792"/>
    <lineage>
        <taxon>Bacteria</taxon>
        <taxon>Pseudomonadati</taxon>
        <taxon>Pseudomonadota</taxon>
        <taxon>Betaproteobacteria</taxon>
        <taxon>Burkholderiales</taxon>
        <taxon>Comamonadaceae</taxon>
        <taxon>Acidovorax</taxon>
    </lineage>
</organism>
<dbReference type="GO" id="GO:0005886">
    <property type="term" value="C:plasma membrane"/>
    <property type="evidence" value="ECO:0007669"/>
    <property type="project" value="TreeGrafter"/>
</dbReference>
<gene>
    <name evidence="9" type="ORF">D3H34_33240</name>
</gene>
<dbReference type="GO" id="GO:0051301">
    <property type="term" value="P:cell division"/>
    <property type="evidence" value="ECO:0007669"/>
    <property type="project" value="InterPro"/>
</dbReference>
<dbReference type="InterPro" id="IPR018365">
    <property type="entry name" value="Cell_cycle_FtsW-rel_CS"/>
</dbReference>
<feature type="transmembrane region" description="Helical" evidence="8">
    <location>
        <begin position="67"/>
        <end position="88"/>
    </location>
</feature>
<evidence type="ECO:0000256" key="7">
    <source>
        <dbReference type="ARBA" id="ARBA00033270"/>
    </source>
</evidence>
<sequence>FGLVGNLLLITAFLLLVWRGLVIAMRAQQLFARLMAAAVAMIFFTYAFVNMGMVSGILPVVGVPLPFVSYGGTAMVTLGLALGVLMSVARSQRQLPQDAALGRGSLATSRLG</sequence>
<keyword evidence="10" id="KW-1185">Reference proteome</keyword>
<evidence type="ECO:0000256" key="3">
    <source>
        <dbReference type="ARBA" id="ARBA00022960"/>
    </source>
</evidence>
<evidence type="ECO:0000256" key="1">
    <source>
        <dbReference type="ARBA" id="ARBA00004141"/>
    </source>
</evidence>
<dbReference type="PANTHER" id="PTHR30474:SF1">
    <property type="entry name" value="PEPTIDOGLYCAN GLYCOSYLTRANSFERASE MRDB"/>
    <property type="match status" value="1"/>
</dbReference>
<feature type="transmembrane region" description="Helical" evidence="8">
    <location>
        <begin position="6"/>
        <end position="24"/>
    </location>
</feature>
<dbReference type="EMBL" id="QXMN01000295">
    <property type="protein sequence ID" value="RIX69184.1"/>
    <property type="molecule type" value="Genomic_DNA"/>
</dbReference>
<dbReference type="GO" id="GO:0008360">
    <property type="term" value="P:regulation of cell shape"/>
    <property type="evidence" value="ECO:0007669"/>
    <property type="project" value="UniProtKB-KW"/>
</dbReference>
<proteinExistence type="predicted"/>
<comment type="caution">
    <text evidence="9">The sequence shown here is derived from an EMBL/GenBank/DDBJ whole genome shotgun (WGS) entry which is preliminary data.</text>
</comment>
<dbReference type="PANTHER" id="PTHR30474">
    <property type="entry name" value="CELL CYCLE PROTEIN"/>
    <property type="match status" value="1"/>
</dbReference>
<evidence type="ECO:0000256" key="8">
    <source>
        <dbReference type="SAM" id="Phobius"/>
    </source>
</evidence>
<keyword evidence="2 8" id="KW-0812">Transmembrane</keyword>
<evidence type="ECO:0000313" key="10">
    <source>
        <dbReference type="Proteomes" id="UP000265619"/>
    </source>
</evidence>
<feature type="non-terminal residue" evidence="9">
    <location>
        <position position="1"/>
    </location>
</feature>
<evidence type="ECO:0000313" key="9">
    <source>
        <dbReference type="EMBL" id="RIX69184.1"/>
    </source>
</evidence>
<name>A0A9X8CY95_9BURK</name>
<accession>A0A9X8CY95</accession>
<evidence type="ECO:0000256" key="5">
    <source>
        <dbReference type="ARBA" id="ARBA00023136"/>
    </source>
</evidence>
<keyword evidence="4 8" id="KW-1133">Transmembrane helix</keyword>
<dbReference type="Proteomes" id="UP000265619">
    <property type="component" value="Unassembled WGS sequence"/>
</dbReference>
<dbReference type="GO" id="GO:0032153">
    <property type="term" value="C:cell division site"/>
    <property type="evidence" value="ECO:0007669"/>
    <property type="project" value="TreeGrafter"/>
</dbReference>
<dbReference type="Pfam" id="PF01098">
    <property type="entry name" value="FTSW_RODA_SPOVE"/>
    <property type="match status" value="1"/>
</dbReference>
<reference evidence="9 10" key="1">
    <citation type="submission" date="2018-09" db="EMBL/GenBank/DDBJ databases">
        <title>Acidovorax cavernicola nov. sp. isolated from Gruta de las Maravillas (Aracena, Spain).</title>
        <authorList>
            <person name="Jurado V."/>
            <person name="Gutierrez-Patricio S."/>
            <person name="Gonzalez-Pimentel J.L."/>
            <person name="Miller A.Z."/>
            <person name="Laiz L."/>
            <person name="Saiz-Jimenez C."/>
        </authorList>
    </citation>
    <scope>NUCLEOTIDE SEQUENCE [LARGE SCALE GENOMIC DNA]</scope>
    <source>
        <strain evidence="9 10">1011MAR4D40.2</strain>
    </source>
</reference>
<dbReference type="RefSeq" id="WP_167481331.1">
    <property type="nucleotide sequence ID" value="NZ_QXMN01000295.1"/>
</dbReference>
<keyword evidence="3" id="KW-0133">Cell shape</keyword>
<dbReference type="PROSITE" id="PS00428">
    <property type="entry name" value="FTSW_RODA_SPOVE"/>
    <property type="match status" value="1"/>
</dbReference>